<dbReference type="GO" id="GO:0035243">
    <property type="term" value="F:protein-arginine omega-N symmetric methyltransferase activity"/>
    <property type="evidence" value="ECO:0007669"/>
    <property type="project" value="UniProtKB-EC"/>
</dbReference>
<proteinExistence type="inferred from homology"/>
<keyword evidence="6 9" id="KW-0496">Mitochondrion</keyword>
<keyword evidence="12" id="KW-1185">Reference proteome</keyword>
<comment type="similarity">
    <text evidence="2 9">Belongs to the NDUFAF7 family.</text>
</comment>
<evidence type="ECO:0000256" key="9">
    <source>
        <dbReference type="RuleBase" id="RU364114"/>
    </source>
</evidence>
<dbReference type="GO" id="GO:0005739">
    <property type="term" value="C:mitochondrion"/>
    <property type="evidence" value="ECO:0007669"/>
    <property type="project" value="UniProtKB-SubCell"/>
</dbReference>
<evidence type="ECO:0000256" key="7">
    <source>
        <dbReference type="ARBA" id="ARBA00048612"/>
    </source>
</evidence>
<evidence type="ECO:0000256" key="8">
    <source>
        <dbReference type="ARBA" id="ARBA00054758"/>
    </source>
</evidence>
<dbReference type="OMA" id="YYHPQRN"/>
<dbReference type="InterPro" id="IPR029063">
    <property type="entry name" value="SAM-dependent_MTases_sf"/>
</dbReference>
<evidence type="ECO:0000256" key="3">
    <source>
        <dbReference type="ARBA" id="ARBA00022603"/>
    </source>
</evidence>
<organism evidence="11 12">
    <name type="scientific">Cyprinodon variegatus</name>
    <name type="common">Sheepshead minnow</name>
    <dbReference type="NCBI Taxonomy" id="28743"/>
    <lineage>
        <taxon>Eukaryota</taxon>
        <taxon>Metazoa</taxon>
        <taxon>Chordata</taxon>
        <taxon>Craniata</taxon>
        <taxon>Vertebrata</taxon>
        <taxon>Euteleostomi</taxon>
        <taxon>Actinopterygii</taxon>
        <taxon>Neopterygii</taxon>
        <taxon>Teleostei</taxon>
        <taxon>Neoteleostei</taxon>
        <taxon>Acanthomorphata</taxon>
        <taxon>Ovalentaria</taxon>
        <taxon>Atherinomorphae</taxon>
        <taxon>Cyprinodontiformes</taxon>
        <taxon>Cyprinodontidae</taxon>
        <taxon>Cyprinodon</taxon>
    </lineage>
</organism>
<dbReference type="STRING" id="28743.ENSCVAP00000030261"/>
<sequence>MLKHLRSKIQSTGPISVSEYMKEVLTNPVTGYYVRKNMLGADGDFITSPEISQVFGELLGVWIISEWMGAGRPKRLQLVELGPGKGSLASDILRVFSQLQSVVGGASVSVHLVEVSPVLSRLQAETLTGNRSEEASSEDDPVYRRGETEGGVSVSWYRRLEDVPAAFSIFVAHEFFDALPVHKFQRTEKGWREVLVDIDPADPDRLRFVMAPTPTLASSTLVQAEERRDHVEVCAEGGVIVQQLARRIQEEGGAALIADYGHDGTKTDTFRGFKGHRLHDVLLAPGSADLTADVDFSFLRRMAGGGVACLGPVSQRSFLRNMGIDARMQVLLRNCSDPSVRKQLISSYDMLTNPAKMGERFQFFSLLHRARLAAPKTPEGLKLEKKSPAPLPVAGFTELSLS</sequence>
<evidence type="ECO:0000256" key="2">
    <source>
        <dbReference type="ARBA" id="ARBA00005891"/>
    </source>
</evidence>
<comment type="subcellular location">
    <subcellularLocation>
        <location evidence="1 9">Mitochondrion</location>
    </subcellularLocation>
</comment>
<keyword evidence="5" id="KW-0809">Transit peptide</keyword>
<dbReference type="GO" id="GO:0032981">
    <property type="term" value="P:mitochondrial respiratory chain complex I assembly"/>
    <property type="evidence" value="ECO:0007669"/>
    <property type="project" value="Ensembl"/>
</dbReference>
<dbReference type="Pfam" id="PF02636">
    <property type="entry name" value="Methyltransf_28"/>
    <property type="match status" value="1"/>
</dbReference>
<reference evidence="11" key="1">
    <citation type="submission" date="2025-08" db="UniProtKB">
        <authorList>
            <consortium name="Ensembl"/>
        </authorList>
    </citation>
    <scope>IDENTIFICATION</scope>
</reference>
<dbReference type="AlphaFoldDB" id="A0A3Q2ED57"/>
<keyword evidence="4 9" id="KW-0808">Transferase</keyword>
<evidence type="ECO:0000313" key="12">
    <source>
        <dbReference type="Proteomes" id="UP000265020"/>
    </source>
</evidence>
<dbReference type="SUPFAM" id="SSF53335">
    <property type="entry name" value="S-adenosyl-L-methionine-dependent methyltransferases"/>
    <property type="match status" value="1"/>
</dbReference>
<dbReference type="GO" id="GO:0043009">
    <property type="term" value="P:chordate embryonic development"/>
    <property type="evidence" value="ECO:0007669"/>
    <property type="project" value="Ensembl"/>
</dbReference>
<dbReference type="InterPro" id="IPR038375">
    <property type="entry name" value="NDUFAF7_sf"/>
</dbReference>
<accession>A0A3Q2ED57</accession>
<dbReference type="EC" id="2.1.1.320" evidence="9"/>
<dbReference type="PANTHER" id="PTHR12049">
    <property type="entry name" value="PROTEIN ARGININE METHYLTRANSFERASE NDUFAF7, MITOCHONDRIAL"/>
    <property type="match status" value="1"/>
</dbReference>
<dbReference type="FunFam" id="3.40.50.12710:FF:000001">
    <property type="entry name" value="Protein arginine methyltransferase NDUFAF7"/>
    <property type="match status" value="1"/>
</dbReference>
<evidence type="ECO:0000256" key="10">
    <source>
        <dbReference type="SAM" id="MobiDB-lite"/>
    </source>
</evidence>
<evidence type="ECO:0000256" key="5">
    <source>
        <dbReference type="ARBA" id="ARBA00022946"/>
    </source>
</evidence>
<evidence type="ECO:0000313" key="11">
    <source>
        <dbReference type="Ensembl" id="ENSCVAP00000030261.1"/>
    </source>
</evidence>
<dbReference type="Gene3D" id="3.40.50.12710">
    <property type="match status" value="1"/>
</dbReference>
<dbReference type="GeneTree" id="ENSGT00390000001588"/>
<evidence type="ECO:0000256" key="1">
    <source>
        <dbReference type="ARBA" id="ARBA00004173"/>
    </source>
</evidence>
<evidence type="ECO:0000256" key="4">
    <source>
        <dbReference type="ARBA" id="ARBA00022679"/>
    </source>
</evidence>
<dbReference type="InterPro" id="IPR003788">
    <property type="entry name" value="NDUFAF7"/>
</dbReference>
<dbReference type="Ensembl" id="ENSCVAT00000023993.1">
    <property type="protein sequence ID" value="ENSCVAP00000030261.1"/>
    <property type="gene ID" value="ENSCVAG00000018662.1"/>
</dbReference>
<evidence type="ECO:0000256" key="6">
    <source>
        <dbReference type="ARBA" id="ARBA00023128"/>
    </source>
</evidence>
<name>A0A3Q2ED57_CYPVA</name>
<reference evidence="11" key="2">
    <citation type="submission" date="2025-09" db="UniProtKB">
        <authorList>
            <consortium name="Ensembl"/>
        </authorList>
    </citation>
    <scope>IDENTIFICATION</scope>
</reference>
<protein>
    <recommendedName>
        <fullName evidence="9">Protein arginine methyltransferase NDUFAF7</fullName>
        <ecNumber evidence="9">2.1.1.320</ecNumber>
    </recommendedName>
</protein>
<comment type="catalytic activity">
    <reaction evidence="7 9">
        <text>L-arginyl-[protein] + 2 S-adenosyl-L-methionine = N(omega),N(omega)'-dimethyl-L-arginyl-[protein] + 2 S-adenosyl-L-homocysteine + 2 H(+)</text>
        <dbReference type="Rhea" id="RHEA:48108"/>
        <dbReference type="Rhea" id="RHEA-COMP:10532"/>
        <dbReference type="Rhea" id="RHEA-COMP:11992"/>
        <dbReference type="ChEBI" id="CHEBI:15378"/>
        <dbReference type="ChEBI" id="CHEBI:29965"/>
        <dbReference type="ChEBI" id="CHEBI:57856"/>
        <dbReference type="ChEBI" id="CHEBI:59789"/>
        <dbReference type="ChEBI" id="CHEBI:88221"/>
        <dbReference type="EC" id="2.1.1.320"/>
    </reaction>
</comment>
<comment type="function">
    <text evidence="8">Arginine methyltransferase involved in the assembly or stability of mitochondrial NADH:ubiquinone oxidoreductase complex (complex I). Acts by mediating symmetric dimethylation of 'Arg-118' of NDUFS2 after it assembles into the complex I, stabilizing the early intermediate complex.</text>
</comment>
<feature type="region of interest" description="Disordered" evidence="10">
    <location>
        <begin position="126"/>
        <end position="145"/>
    </location>
</feature>
<dbReference type="PANTHER" id="PTHR12049:SF7">
    <property type="entry name" value="PROTEIN ARGININE METHYLTRANSFERASE NDUFAF7, MITOCHONDRIAL"/>
    <property type="match status" value="1"/>
</dbReference>
<keyword evidence="3 9" id="KW-0489">Methyltransferase</keyword>
<dbReference type="Proteomes" id="UP000265020">
    <property type="component" value="Unassembled WGS sequence"/>
</dbReference>
<dbReference type="GO" id="GO:0032259">
    <property type="term" value="P:methylation"/>
    <property type="evidence" value="ECO:0007669"/>
    <property type="project" value="UniProtKB-KW"/>
</dbReference>